<feature type="binding site" evidence="10">
    <location>
        <position position="486"/>
    </location>
    <ligand>
        <name>ATP</name>
        <dbReference type="ChEBI" id="CHEBI:30616"/>
    </ligand>
</feature>
<evidence type="ECO:0000256" key="11">
    <source>
        <dbReference type="PIRSR" id="PIRSR001558-2"/>
    </source>
</evidence>
<feature type="binding site" evidence="12">
    <location>
        <begin position="293"/>
        <end position="296"/>
    </location>
    <ligand>
        <name>substrate</name>
    </ligand>
</feature>
<evidence type="ECO:0000256" key="3">
    <source>
        <dbReference type="ARBA" id="ARBA00022598"/>
    </source>
</evidence>
<feature type="domain" description="Glutathione synthase substrate-binding" evidence="13">
    <location>
        <begin position="222"/>
        <end position="329"/>
    </location>
</feature>
<evidence type="ECO:0000256" key="6">
    <source>
        <dbReference type="ARBA" id="ARBA00022741"/>
    </source>
</evidence>
<dbReference type="InterPro" id="IPR037013">
    <property type="entry name" value="GSH-S_sub-bd_sf"/>
</dbReference>
<dbReference type="Gene3D" id="3.30.1490.50">
    <property type="match status" value="1"/>
</dbReference>
<dbReference type="InterPro" id="IPR014042">
    <property type="entry name" value="Glutathione_synthase_a-hlx"/>
</dbReference>
<feature type="binding site" evidence="10">
    <location>
        <begin position="423"/>
        <end position="426"/>
    </location>
    <ligand>
        <name>ATP</name>
        <dbReference type="ChEBI" id="CHEBI:30616"/>
    </ligand>
</feature>
<dbReference type="SUPFAM" id="SSF56059">
    <property type="entry name" value="Glutathione synthetase ATP-binding domain-like"/>
    <property type="match status" value="1"/>
</dbReference>
<evidence type="ECO:0000256" key="12">
    <source>
        <dbReference type="PIRSR" id="PIRSR001558-3"/>
    </source>
</evidence>
<dbReference type="SUPFAM" id="SSF52440">
    <property type="entry name" value="PreATP-grasp domain"/>
    <property type="match status" value="1"/>
</dbReference>
<dbReference type="PANTHER" id="PTHR11130">
    <property type="entry name" value="GLUTATHIONE SYNTHETASE"/>
    <property type="match status" value="1"/>
</dbReference>
<feature type="binding site" evidence="10">
    <location>
        <begin position="390"/>
        <end position="399"/>
    </location>
    <ligand>
        <name>ATP</name>
        <dbReference type="ChEBI" id="CHEBI:30616"/>
    </ligand>
</feature>
<name>A0A3N4KCK8_9PEZI</name>
<feature type="binding site" evidence="10">
    <location>
        <position position="237"/>
    </location>
    <ligand>
        <name>substrate</name>
    </ligand>
</feature>
<dbReference type="GO" id="GO:0043295">
    <property type="term" value="F:glutathione binding"/>
    <property type="evidence" value="ECO:0007669"/>
    <property type="project" value="UniProtKB-UniRule"/>
</dbReference>
<keyword evidence="6 9" id="KW-0547">Nucleotide-binding</keyword>
<dbReference type="Gene3D" id="3.30.470.20">
    <property type="entry name" value="ATP-grasp fold, B domain"/>
    <property type="match status" value="1"/>
</dbReference>
<evidence type="ECO:0000256" key="8">
    <source>
        <dbReference type="ARBA" id="ARBA00022842"/>
    </source>
</evidence>
<feature type="binding site" evidence="12">
    <location>
        <begin position="495"/>
        <end position="496"/>
    </location>
    <ligand>
        <name>substrate</name>
    </ligand>
</feature>
<dbReference type="UniPathway" id="UPA00142">
    <property type="reaction ID" value="UER00210"/>
</dbReference>
<evidence type="ECO:0000256" key="9">
    <source>
        <dbReference type="PIRNR" id="PIRNR001558"/>
    </source>
</evidence>
<evidence type="ECO:0000313" key="14">
    <source>
        <dbReference type="EMBL" id="RPB07052.1"/>
    </source>
</evidence>
<keyword evidence="5 9" id="KW-0479">Metal-binding</keyword>
<dbReference type="GO" id="GO:0004363">
    <property type="term" value="F:glutathione synthase activity"/>
    <property type="evidence" value="ECO:0007669"/>
    <property type="project" value="UniProtKB-UniRule"/>
</dbReference>
<keyword evidence="3 9" id="KW-0436">Ligase</keyword>
<evidence type="ECO:0000256" key="2">
    <source>
        <dbReference type="ARBA" id="ARBA00010385"/>
    </source>
</evidence>
<dbReference type="AlphaFoldDB" id="A0A3N4KCK8"/>
<evidence type="ECO:0000259" key="13">
    <source>
        <dbReference type="Pfam" id="PF03199"/>
    </source>
</evidence>
<feature type="binding site" evidence="10">
    <location>
        <position position="332"/>
    </location>
    <ligand>
        <name>ATP</name>
        <dbReference type="ChEBI" id="CHEBI:30616"/>
    </ligand>
</feature>
<keyword evidence="4 9" id="KW-0317">Glutathione biosynthesis</keyword>
<dbReference type="InParanoid" id="A0A3N4KCK8"/>
<dbReference type="Gene3D" id="3.30.1490.80">
    <property type="match status" value="1"/>
</dbReference>
<keyword evidence="8 9" id="KW-0460">Magnesium</keyword>
<dbReference type="FunCoup" id="A0A3N4KCK8">
    <property type="interactions" value="913"/>
</dbReference>
<feature type="binding site" evidence="11">
    <location>
        <position position="394"/>
    </location>
    <ligand>
        <name>Mg(2+)</name>
        <dbReference type="ChEBI" id="CHEBI:18420"/>
    </ligand>
</feature>
<reference evidence="14 15" key="1">
    <citation type="journal article" date="2018" name="Nat. Ecol. Evol.">
        <title>Pezizomycetes genomes reveal the molecular basis of ectomycorrhizal truffle lifestyle.</title>
        <authorList>
            <person name="Murat C."/>
            <person name="Payen T."/>
            <person name="Noel B."/>
            <person name="Kuo A."/>
            <person name="Morin E."/>
            <person name="Chen J."/>
            <person name="Kohler A."/>
            <person name="Krizsan K."/>
            <person name="Balestrini R."/>
            <person name="Da Silva C."/>
            <person name="Montanini B."/>
            <person name="Hainaut M."/>
            <person name="Levati E."/>
            <person name="Barry K.W."/>
            <person name="Belfiori B."/>
            <person name="Cichocki N."/>
            <person name="Clum A."/>
            <person name="Dockter R.B."/>
            <person name="Fauchery L."/>
            <person name="Guy J."/>
            <person name="Iotti M."/>
            <person name="Le Tacon F."/>
            <person name="Lindquist E.A."/>
            <person name="Lipzen A."/>
            <person name="Malagnac F."/>
            <person name="Mello A."/>
            <person name="Molinier V."/>
            <person name="Miyauchi S."/>
            <person name="Poulain J."/>
            <person name="Riccioni C."/>
            <person name="Rubini A."/>
            <person name="Sitrit Y."/>
            <person name="Splivallo R."/>
            <person name="Traeger S."/>
            <person name="Wang M."/>
            <person name="Zifcakova L."/>
            <person name="Wipf D."/>
            <person name="Zambonelli A."/>
            <person name="Paolocci F."/>
            <person name="Nowrousian M."/>
            <person name="Ottonello S."/>
            <person name="Baldrian P."/>
            <person name="Spatafora J.W."/>
            <person name="Henrissat B."/>
            <person name="Nagy L.G."/>
            <person name="Aury J.M."/>
            <person name="Wincker P."/>
            <person name="Grigoriev I.V."/>
            <person name="Bonfante P."/>
            <person name="Martin F.M."/>
        </authorList>
    </citation>
    <scope>NUCLEOTIDE SEQUENCE [LARGE SCALE GENOMIC DNA]</scope>
    <source>
        <strain evidence="14 15">CCBAS932</strain>
    </source>
</reference>
<dbReference type="InterPro" id="IPR016185">
    <property type="entry name" value="PreATP-grasp_dom_sf"/>
</dbReference>
<dbReference type="EC" id="6.3.2.3" evidence="9"/>
<protein>
    <recommendedName>
        <fullName evidence="9">Glutathione synthetase</fullName>
        <shortName evidence="9">GSH-S</shortName>
        <ecNumber evidence="9">6.3.2.3</ecNumber>
    </recommendedName>
</protein>
<sequence length="509" mass="56415">MAASIFPSYPPSISSKQSSYLLKSFIDWSLFNGLSVRPLQAENQNGALAVHAPVTLFPSPFPRACFEEAKAVQIWFNELYARIAADEEWLLKIVDELIEVDDFMARLYKVHLDVKKEGFVQDLSLGIFRSDYLIHVDPLSPTSPPIIHQVEFNTISVSFGGLATRVSELHRHLLRMGAYPSATANLLKQKNIPLDPSAKEIANALAAAHKAYGLGGSGRNTAILFIIQDDERNIFDQRLIEYNLLENHDIQCYRITIQQVPDLITLDPVTYALIYHPPHDDGVHMEISTAYFRSCYGPEDFHSETDWVSRTTIERSKAIKCPSVITQLAGAKKVQQVLAMEGTVERFLPDTSISTRVQNTFAAIYPLDTSSAGLAARDLALNNPEKYVLKPQREGGGNNIYRSKIPDFLKSIPESHWSSYILMELIEPPSLGNSIVRNGIITTGEVICELGIFGAVLWRNGKGLESGKGIKEIVVNEETGWLLRTKGRDSEEGGVAAGFGSVDGILLVD</sequence>
<dbReference type="GO" id="GO:0005524">
    <property type="term" value="F:ATP binding"/>
    <property type="evidence" value="ECO:0007669"/>
    <property type="project" value="UniProtKB-UniRule"/>
</dbReference>
<dbReference type="Gene3D" id="3.40.50.1760">
    <property type="entry name" value="Glutathione synthase, substrate-binding domain superfamily, eukaryotic"/>
    <property type="match status" value="1"/>
</dbReference>
<feature type="binding site" evidence="11">
    <location>
        <position position="153"/>
    </location>
    <ligand>
        <name>Mg(2+)</name>
        <dbReference type="ChEBI" id="CHEBI:18420"/>
    </ligand>
</feature>
<dbReference type="Pfam" id="PF03917">
    <property type="entry name" value="GSH_synth_ATP"/>
    <property type="match status" value="1"/>
</dbReference>
<dbReference type="InterPro" id="IPR005615">
    <property type="entry name" value="Glutathione_synthase"/>
</dbReference>
<dbReference type="EMBL" id="ML119198">
    <property type="protein sequence ID" value="RPB07052.1"/>
    <property type="molecule type" value="Genomic_DNA"/>
</dbReference>
<dbReference type="Gene3D" id="1.10.1080.10">
    <property type="entry name" value="Glutathione Synthetase, Chain A, domain 3"/>
    <property type="match status" value="1"/>
</dbReference>
<feature type="binding site" evidence="10">
    <location>
        <position position="484"/>
    </location>
    <ligand>
        <name>substrate</name>
    </ligand>
</feature>
<evidence type="ECO:0000256" key="4">
    <source>
        <dbReference type="ARBA" id="ARBA00022684"/>
    </source>
</evidence>
<dbReference type="GO" id="GO:0000287">
    <property type="term" value="F:magnesium ion binding"/>
    <property type="evidence" value="ECO:0007669"/>
    <property type="project" value="UniProtKB-UniRule"/>
</dbReference>
<dbReference type="Proteomes" id="UP000277580">
    <property type="component" value="Unassembled WGS sequence"/>
</dbReference>
<dbReference type="FunFam" id="3.30.1490.50:FF:000002">
    <property type="entry name" value="Glutathione synthetase"/>
    <property type="match status" value="1"/>
</dbReference>
<dbReference type="STRING" id="1392247.A0A3N4KCK8"/>
<evidence type="ECO:0000256" key="7">
    <source>
        <dbReference type="ARBA" id="ARBA00022840"/>
    </source>
</evidence>
<evidence type="ECO:0000256" key="1">
    <source>
        <dbReference type="ARBA" id="ARBA00004965"/>
    </source>
</evidence>
<comment type="similarity">
    <text evidence="2 9">Belongs to the eukaryotic GSH synthase family.</text>
</comment>
<keyword evidence="7 9" id="KW-0067">ATP-binding</keyword>
<feature type="binding site" evidence="10">
    <location>
        <position position="129"/>
    </location>
    <ligand>
        <name>substrate</name>
    </ligand>
</feature>
<feature type="binding site" evidence="11">
    <location>
        <position position="151"/>
    </location>
    <ligand>
        <name>Mg(2+)</name>
        <dbReference type="ChEBI" id="CHEBI:18420"/>
    </ligand>
</feature>
<dbReference type="NCBIfam" id="TIGR01986">
    <property type="entry name" value="glut_syn_euk"/>
    <property type="match status" value="1"/>
</dbReference>
<feature type="binding site" evidence="10">
    <location>
        <position position="401"/>
    </location>
    <ligand>
        <name>ATP</name>
        <dbReference type="ChEBI" id="CHEBI:30616"/>
    </ligand>
</feature>
<feature type="binding site" evidence="10">
    <location>
        <position position="492"/>
    </location>
    <ligand>
        <name>ATP</name>
        <dbReference type="ChEBI" id="CHEBI:30616"/>
    </ligand>
</feature>
<dbReference type="OrthoDB" id="2020073at2759"/>
<organism evidence="14 15">
    <name type="scientific">Morchella conica CCBAS932</name>
    <dbReference type="NCBI Taxonomy" id="1392247"/>
    <lineage>
        <taxon>Eukaryota</taxon>
        <taxon>Fungi</taxon>
        <taxon>Dikarya</taxon>
        <taxon>Ascomycota</taxon>
        <taxon>Pezizomycotina</taxon>
        <taxon>Pezizomycetes</taxon>
        <taxon>Pezizales</taxon>
        <taxon>Morchellaceae</taxon>
        <taxon>Morchella</taxon>
    </lineage>
</organism>
<dbReference type="InterPro" id="IPR014049">
    <property type="entry name" value="Glutathione_synthase_N_euk"/>
</dbReference>
<feature type="binding site" evidence="10">
    <location>
        <position position="151"/>
    </location>
    <ligand>
        <name>ATP</name>
        <dbReference type="ChEBI" id="CHEBI:30616"/>
    </ligand>
</feature>
<dbReference type="Pfam" id="PF03199">
    <property type="entry name" value="GSH_synthase"/>
    <property type="match status" value="1"/>
</dbReference>
<feature type="binding site" evidence="12">
    <location>
        <begin position="231"/>
        <end position="233"/>
    </location>
    <ligand>
        <name>substrate</name>
    </ligand>
</feature>
<comment type="cofactor">
    <cofactor evidence="9 11">
        <name>Mg(2+)</name>
        <dbReference type="ChEBI" id="CHEBI:18420"/>
    </cofactor>
    <text evidence="9 11">Binds 1 Mg(2+) ion per subunit.</text>
</comment>
<gene>
    <name evidence="14" type="ORF">P167DRAFT_496316</name>
</gene>
<evidence type="ECO:0000256" key="10">
    <source>
        <dbReference type="PIRSR" id="PIRSR001558-1"/>
    </source>
</evidence>
<accession>A0A3N4KCK8</accession>
<dbReference type="InterPro" id="IPR004887">
    <property type="entry name" value="GSH_synth_subst-bd"/>
</dbReference>
<evidence type="ECO:0000256" key="5">
    <source>
        <dbReference type="ARBA" id="ARBA00022723"/>
    </source>
</evidence>
<proteinExistence type="inferred from homology"/>
<dbReference type="GO" id="GO:0005829">
    <property type="term" value="C:cytosol"/>
    <property type="evidence" value="ECO:0007669"/>
    <property type="project" value="TreeGrafter"/>
</dbReference>
<dbReference type="PANTHER" id="PTHR11130:SF0">
    <property type="entry name" value="GLUTATHIONE SYNTHETASE"/>
    <property type="match status" value="1"/>
</dbReference>
<feature type="binding site" evidence="10">
    <location>
        <position position="449"/>
    </location>
    <ligand>
        <name>ATP</name>
        <dbReference type="ChEBI" id="CHEBI:30616"/>
    </ligand>
</feature>
<keyword evidence="15" id="KW-1185">Reference proteome</keyword>
<evidence type="ECO:0000313" key="15">
    <source>
        <dbReference type="Proteomes" id="UP000277580"/>
    </source>
</evidence>
<comment type="pathway">
    <text evidence="1 9">Sulfur metabolism; glutathione biosynthesis; glutathione from L-cysteine and L-glutamate: step 2/2.</text>
</comment>
<dbReference type="PIRSF" id="PIRSF001558">
    <property type="entry name" value="GSHase"/>
    <property type="match status" value="1"/>
</dbReference>
<dbReference type="InterPro" id="IPR014709">
    <property type="entry name" value="Glutathione_synthase_C_euk"/>
</dbReference>
<feature type="binding site" evidence="12">
    <location>
        <begin position="155"/>
        <end position="158"/>
    </location>
    <ligand>
        <name>substrate</name>
    </ligand>
</feature>
<comment type="catalytic activity">
    <reaction evidence="9">
        <text>gamma-L-glutamyl-L-cysteine + glycine + ATP = glutathione + ADP + phosphate + H(+)</text>
        <dbReference type="Rhea" id="RHEA:13557"/>
        <dbReference type="ChEBI" id="CHEBI:15378"/>
        <dbReference type="ChEBI" id="CHEBI:30616"/>
        <dbReference type="ChEBI" id="CHEBI:43474"/>
        <dbReference type="ChEBI" id="CHEBI:57305"/>
        <dbReference type="ChEBI" id="CHEBI:57925"/>
        <dbReference type="ChEBI" id="CHEBI:58173"/>
        <dbReference type="ChEBI" id="CHEBI:456216"/>
        <dbReference type="EC" id="6.3.2.3"/>
    </reaction>
</comment>